<gene>
    <name evidence="12" type="ORF">FQA47_004930</name>
</gene>
<dbReference type="Proteomes" id="UP000646548">
    <property type="component" value="Unassembled WGS sequence"/>
</dbReference>
<evidence type="ECO:0000256" key="7">
    <source>
        <dbReference type="ARBA" id="ARBA00023170"/>
    </source>
</evidence>
<dbReference type="Gene3D" id="1.20.1070.10">
    <property type="entry name" value="Rhodopsin 7-helix transmembrane proteins"/>
    <property type="match status" value="1"/>
</dbReference>
<reference evidence="12" key="1">
    <citation type="journal article" name="BMC Genomics">
        <title>Long-read sequencing and de novo genome assembly of marine medaka (Oryzias melastigma).</title>
        <authorList>
            <person name="Liang P."/>
            <person name="Saqib H.S.A."/>
            <person name="Ni X."/>
            <person name="Shen Y."/>
        </authorList>
    </citation>
    <scope>NUCLEOTIDE SEQUENCE</scope>
    <source>
        <strain evidence="12">Bigg-433</strain>
    </source>
</reference>
<proteinExistence type="inferred from homology"/>
<evidence type="ECO:0000256" key="10">
    <source>
        <dbReference type="SAM" id="Phobius"/>
    </source>
</evidence>
<protein>
    <submittedName>
        <fullName evidence="12">Urotensin-2 receptor</fullName>
    </submittedName>
</protein>
<evidence type="ECO:0000256" key="5">
    <source>
        <dbReference type="ARBA" id="ARBA00023040"/>
    </source>
</evidence>
<dbReference type="PROSITE" id="PS00237">
    <property type="entry name" value="G_PROTEIN_RECEP_F1_1"/>
    <property type="match status" value="1"/>
</dbReference>
<comment type="caution">
    <text evidence="12">The sequence shown here is derived from an EMBL/GenBank/DDBJ whole genome shotgun (WGS) entry which is preliminary data.</text>
</comment>
<feature type="domain" description="G-protein coupled receptors family 1 profile" evidence="11">
    <location>
        <begin position="57"/>
        <end position="349"/>
    </location>
</feature>
<feature type="transmembrane region" description="Helical" evidence="10">
    <location>
        <begin position="112"/>
        <end position="131"/>
    </location>
</feature>
<feature type="transmembrane region" description="Helical" evidence="10">
    <location>
        <begin position="188"/>
        <end position="207"/>
    </location>
</feature>
<keyword evidence="3 9" id="KW-0812">Transmembrane</keyword>
<evidence type="ECO:0000256" key="9">
    <source>
        <dbReference type="RuleBase" id="RU000688"/>
    </source>
</evidence>
<dbReference type="PROSITE" id="PS50262">
    <property type="entry name" value="G_PROTEIN_RECEP_F1_2"/>
    <property type="match status" value="1"/>
</dbReference>
<comment type="subcellular location">
    <subcellularLocation>
        <location evidence="1">Cell membrane</location>
        <topology evidence="1">Multi-pass membrane protein</topology>
    </subcellularLocation>
</comment>
<organism evidence="12 13">
    <name type="scientific">Oryzias melastigma</name>
    <name type="common">Marine medaka</name>
    <dbReference type="NCBI Taxonomy" id="30732"/>
    <lineage>
        <taxon>Eukaryota</taxon>
        <taxon>Metazoa</taxon>
        <taxon>Chordata</taxon>
        <taxon>Craniata</taxon>
        <taxon>Vertebrata</taxon>
        <taxon>Euteleostomi</taxon>
        <taxon>Actinopterygii</taxon>
        <taxon>Neopterygii</taxon>
        <taxon>Teleostei</taxon>
        <taxon>Neoteleostei</taxon>
        <taxon>Acanthomorphata</taxon>
        <taxon>Ovalentaria</taxon>
        <taxon>Atherinomorphae</taxon>
        <taxon>Beloniformes</taxon>
        <taxon>Adrianichthyidae</taxon>
        <taxon>Oryziinae</taxon>
        <taxon>Oryzias</taxon>
    </lineage>
</organism>
<evidence type="ECO:0000256" key="8">
    <source>
        <dbReference type="ARBA" id="ARBA00023224"/>
    </source>
</evidence>
<dbReference type="GO" id="GO:0007218">
    <property type="term" value="P:neuropeptide signaling pathway"/>
    <property type="evidence" value="ECO:0007669"/>
    <property type="project" value="TreeGrafter"/>
</dbReference>
<evidence type="ECO:0000256" key="4">
    <source>
        <dbReference type="ARBA" id="ARBA00022989"/>
    </source>
</evidence>
<dbReference type="OrthoDB" id="8924787at2759"/>
<evidence type="ECO:0000256" key="3">
    <source>
        <dbReference type="ARBA" id="ARBA00022692"/>
    </source>
</evidence>
<dbReference type="SUPFAM" id="SSF81321">
    <property type="entry name" value="Family A G protein-coupled receptor-like"/>
    <property type="match status" value="1"/>
</dbReference>
<dbReference type="AlphaFoldDB" id="A0A834L324"/>
<dbReference type="PANTHER" id="PTHR24230:SF124">
    <property type="entry name" value="UROTENSIN-2 RECEPTOR 3"/>
    <property type="match status" value="1"/>
</dbReference>
<keyword evidence="4 10" id="KW-1133">Transmembrane helix</keyword>
<dbReference type="Pfam" id="PF00001">
    <property type="entry name" value="7tm_1"/>
    <property type="match status" value="1"/>
</dbReference>
<keyword evidence="5 9" id="KW-0297">G-protein coupled receptor</keyword>
<dbReference type="GO" id="GO:0001604">
    <property type="term" value="F:urotensin II receptor activity"/>
    <property type="evidence" value="ECO:0007669"/>
    <property type="project" value="TreeGrafter"/>
</dbReference>
<evidence type="ECO:0000313" key="13">
    <source>
        <dbReference type="Proteomes" id="UP000646548"/>
    </source>
</evidence>
<feature type="transmembrane region" description="Helical" evidence="10">
    <location>
        <begin position="147"/>
        <end position="168"/>
    </location>
</feature>
<dbReference type="GO" id="GO:0005886">
    <property type="term" value="C:plasma membrane"/>
    <property type="evidence" value="ECO:0007669"/>
    <property type="project" value="UniProtKB-SubCell"/>
</dbReference>
<dbReference type="InterPro" id="IPR017452">
    <property type="entry name" value="GPCR_Rhodpsn_7TM"/>
</dbReference>
<evidence type="ECO:0000259" key="11">
    <source>
        <dbReference type="PROSITE" id="PS50262"/>
    </source>
</evidence>
<feature type="transmembrane region" description="Helical" evidence="10">
    <location>
        <begin position="37"/>
        <end position="66"/>
    </location>
</feature>
<accession>A0A834L324</accession>
<name>A0A834L324_ORYME</name>
<evidence type="ECO:0000256" key="2">
    <source>
        <dbReference type="ARBA" id="ARBA00022475"/>
    </source>
</evidence>
<evidence type="ECO:0000256" key="6">
    <source>
        <dbReference type="ARBA" id="ARBA00023136"/>
    </source>
</evidence>
<dbReference type="EMBL" id="WKFB01000004">
    <property type="protein sequence ID" value="KAF6739659.1"/>
    <property type="molecule type" value="Genomic_DNA"/>
</dbReference>
<comment type="similarity">
    <text evidence="9">Belongs to the G-protein coupled receptor 1 family.</text>
</comment>
<dbReference type="InterPro" id="IPR000276">
    <property type="entry name" value="GPCR_Rhodpsn"/>
</dbReference>
<feature type="transmembrane region" description="Helical" evidence="10">
    <location>
        <begin position="287"/>
        <end position="308"/>
    </location>
</feature>
<dbReference type="PRINTS" id="PR00237">
    <property type="entry name" value="GPCRRHODOPSN"/>
</dbReference>
<keyword evidence="6 10" id="KW-0472">Membrane</keyword>
<keyword evidence="7 9" id="KW-0675">Receptor</keyword>
<keyword evidence="2" id="KW-1003">Cell membrane</keyword>
<feature type="transmembrane region" description="Helical" evidence="10">
    <location>
        <begin position="233"/>
        <end position="257"/>
    </location>
</feature>
<sequence>MMDFLGSLPPPPPYTFTVMPNLSVPSSPPSISPSPSLASTALFCSFLSLLSLLGITGNLYTLGLLLRRSRRRRGGGPACCLRRLPVPSCLANSTSPTSSPTSSPSSSLHLQVLSLALADLLYLFTAPFIVYDSLASGWAFGELGCRLILSLDLLTMHASIFTLTAMSLDRYRAVAHPLQTSSSSSSSLLRVGLAWGLAVALSMPMMITLHLEDGENHEGQLCVPAWDEQSSKAYLSVLFCTSILGPGLAIGALYATLGRLYWVSQTRPAWASGNNTACPPRAPKPKVLLLILGIVLAFWACFLPFWIWQLLPLYKPDMLRTVPVGTQVTVNRILTGLTYGNSCVNPFFYTLLTGKRKRARQVLTSANQLCRKSSPLQ</sequence>
<feature type="transmembrane region" description="Helical" evidence="10">
    <location>
        <begin position="328"/>
        <end position="352"/>
    </location>
</feature>
<evidence type="ECO:0000313" key="12">
    <source>
        <dbReference type="EMBL" id="KAF6739659.1"/>
    </source>
</evidence>
<dbReference type="PANTHER" id="PTHR24230">
    <property type="entry name" value="G-PROTEIN COUPLED RECEPTOR"/>
    <property type="match status" value="1"/>
</dbReference>
<keyword evidence="8 9" id="KW-0807">Transducer</keyword>
<evidence type="ECO:0000256" key="1">
    <source>
        <dbReference type="ARBA" id="ARBA00004651"/>
    </source>
</evidence>